<dbReference type="PANTHER" id="PTHR31157">
    <property type="entry name" value="SCP DOMAIN-CONTAINING PROTEIN"/>
    <property type="match status" value="1"/>
</dbReference>
<name>A0A917I2V4_9SPHI</name>
<keyword evidence="8" id="KW-1185">Reference proteome</keyword>
<evidence type="ECO:0000256" key="4">
    <source>
        <dbReference type="ARBA" id="ARBA00023136"/>
    </source>
</evidence>
<dbReference type="AlphaFoldDB" id="A0A917I2V4"/>
<dbReference type="InterPro" id="IPR014044">
    <property type="entry name" value="CAP_dom"/>
</dbReference>
<reference evidence="7" key="2">
    <citation type="submission" date="2020-09" db="EMBL/GenBank/DDBJ databases">
        <authorList>
            <person name="Sun Q."/>
            <person name="Zhou Y."/>
        </authorList>
    </citation>
    <scope>NUCLEOTIDE SEQUENCE</scope>
    <source>
        <strain evidence="7">CGMCC 1.12195</strain>
    </source>
</reference>
<dbReference type="Pfam" id="PF02674">
    <property type="entry name" value="Colicin_V"/>
    <property type="match status" value="1"/>
</dbReference>
<evidence type="ECO:0000256" key="3">
    <source>
        <dbReference type="ARBA" id="ARBA00022989"/>
    </source>
</evidence>
<gene>
    <name evidence="7" type="ORF">GCM10007415_45800</name>
</gene>
<comment type="subcellular location">
    <subcellularLocation>
        <location evidence="1">Membrane</location>
        <topology evidence="1">Multi-pass membrane protein</topology>
    </subcellularLocation>
</comment>
<dbReference type="InterPro" id="IPR035940">
    <property type="entry name" value="CAP_sf"/>
</dbReference>
<evidence type="ECO:0000259" key="6">
    <source>
        <dbReference type="Pfam" id="PF00188"/>
    </source>
</evidence>
<organism evidence="7 8">
    <name type="scientific">Parapedobacter pyrenivorans</name>
    <dbReference type="NCBI Taxonomy" id="1305674"/>
    <lineage>
        <taxon>Bacteria</taxon>
        <taxon>Pseudomonadati</taxon>
        <taxon>Bacteroidota</taxon>
        <taxon>Sphingobacteriia</taxon>
        <taxon>Sphingobacteriales</taxon>
        <taxon>Sphingobacteriaceae</taxon>
        <taxon>Parapedobacter</taxon>
    </lineage>
</organism>
<dbReference type="SUPFAM" id="SSF55797">
    <property type="entry name" value="PR-1-like"/>
    <property type="match status" value="1"/>
</dbReference>
<keyword evidence="2 5" id="KW-0812">Transmembrane</keyword>
<feature type="transmembrane region" description="Helical" evidence="5">
    <location>
        <begin position="6"/>
        <end position="36"/>
    </location>
</feature>
<sequence length="316" mass="34366">MNVVDIILILIILFAIWSGISKGFIVGVAGLISWLVGLLLTFWLYRHIAEFLTATIMANVWAVPLSFLITLLLVGSLLSLLANQVIYAIPHSIHRNQLNKLLGVVPGAVVGVLYAAIAAALLLLLPISDTVTAHTRESAVAQRLTMELERVERPFAPALEAVNRSINRMTIAPESSARVDLPFAVAHADPRPGLESEMLQLVNEERAKADLPPLKHDQELTPVARRHSADMFARSYFSHISPEGGTPFDRIRQAGITFFTAGENLAIAQTLPLAHEGLMNSPGHRANILRPAFGRVGIGVLDGGVHGLMVTQLFRN</sequence>
<reference evidence="7" key="1">
    <citation type="journal article" date="2014" name="Int. J. Syst. Evol. Microbiol.">
        <title>Complete genome sequence of Corynebacterium casei LMG S-19264T (=DSM 44701T), isolated from a smear-ripened cheese.</title>
        <authorList>
            <consortium name="US DOE Joint Genome Institute (JGI-PGF)"/>
            <person name="Walter F."/>
            <person name="Albersmeier A."/>
            <person name="Kalinowski J."/>
            <person name="Ruckert C."/>
        </authorList>
    </citation>
    <scope>NUCLEOTIDE SEQUENCE</scope>
    <source>
        <strain evidence="7">CGMCC 1.12195</strain>
    </source>
</reference>
<dbReference type="CDD" id="cd05379">
    <property type="entry name" value="CAP_bacterial"/>
    <property type="match status" value="1"/>
</dbReference>
<dbReference type="RefSeq" id="WP_188508470.1">
    <property type="nucleotide sequence ID" value="NZ_BMER01000007.1"/>
</dbReference>
<evidence type="ECO:0000256" key="2">
    <source>
        <dbReference type="ARBA" id="ARBA00022692"/>
    </source>
</evidence>
<dbReference type="PANTHER" id="PTHR31157:SF1">
    <property type="entry name" value="SCP DOMAIN-CONTAINING PROTEIN"/>
    <property type="match status" value="1"/>
</dbReference>
<dbReference type="GO" id="GO:0009403">
    <property type="term" value="P:toxin biosynthetic process"/>
    <property type="evidence" value="ECO:0007669"/>
    <property type="project" value="InterPro"/>
</dbReference>
<dbReference type="InterPro" id="IPR003825">
    <property type="entry name" value="Colicin-V_CvpA"/>
</dbReference>
<keyword evidence="4 5" id="KW-0472">Membrane</keyword>
<dbReference type="EMBL" id="BMER01000007">
    <property type="protein sequence ID" value="GGH04344.1"/>
    <property type="molecule type" value="Genomic_DNA"/>
</dbReference>
<feature type="domain" description="SCP" evidence="6">
    <location>
        <begin position="199"/>
        <end position="308"/>
    </location>
</feature>
<feature type="transmembrane region" description="Helical" evidence="5">
    <location>
        <begin position="101"/>
        <end position="125"/>
    </location>
</feature>
<evidence type="ECO:0000256" key="5">
    <source>
        <dbReference type="SAM" id="Phobius"/>
    </source>
</evidence>
<dbReference type="Gene3D" id="3.40.33.10">
    <property type="entry name" value="CAP"/>
    <property type="match status" value="1"/>
</dbReference>
<proteinExistence type="predicted"/>
<protein>
    <recommendedName>
        <fullName evidence="6">SCP domain-containing protein</fullName>
    </recommendedName>
</protein>
<dbReference type="GO" id="GO:0016020">
    <property type="term" value="C:membrane"/>
    <property type="evidence" value="ECO:0007669"/>
    <property type="project" value="UniProtKB-SubCell"/>
</dbReference>
<dbReference type="Proteomes" id="UP000660862">
    <property type="component" value="Unassembled WGS sequence"/>
</dbReference>
<evidence type="ECO:0000256" key="1">
    <source>
        <dbReference type="ARBA" id="ARBA00004141"/>
    </source>
</evidence>
<accession>A0A917I2V4</accession>
<evidence type="ECO:0000313" key="7">
    <source>
        <dbReference type="EMBL" id="GGH04344.1"/>
    </source>
</evidence>
<evidence type="ECO:0000313" key="8">
    <source>
        <dbReference type="Proteomes" id="UP000660862"/>
    </source>
</evidence>
<feature type="transmembrane region" description="Helical" evidence="5">
    <location>
        <begin position="67"/>
        <end position="89"/>
    </location>
</feature>
<keyword evidence="3 5" id="KW-1133">Transmembrane helix</keyword>
<dbReference type="Pfam" id="PF00188">
    <property type="entry name" value="CAP"/>
    <property type="match status" value="1"/>
</dbReference>
<comment type="caution">
    <text evidence="7">The sequence shown here is derived from an EMBL/GenBank/DDBJ whole genome shotgun (WGS) entry which is preliminary data.</text>
</comment>